<reference evidence="2 3" key="1">
    <citation type="journal article" date="2014" name="Agronomy (Basel)">
        <title>A Draft Genome Sequence for Ensete ventricosum, the Drought-Tolerant Tree Against Hunger.</title>
        <authorList>
            <person name="Harrison J."/>
            <person name="Moore K.A."/>
            <person name="Paszkiewicz K."/>
            <person name="Jones T."/>
            <person name="Grant M."/>
            <person name="Ambacheew D."/>
            <person name="Muzemil S."/>
            <person name="Studholme D.J."/>
        </authorList>
    </citation>
    <scope>NUCLEOTIDE SEQUENCE [LARGE SCALE GENOMIC DNA]</scope>
</reference>
<protein>
    <submittedName>
        <fullName evidence="2">Uncharacterized protein</fullName>
    </submittedName>
</protein>
<evidence type="ECO:0000313" key="2">
    <source>
        <dbReference type="EMBL" id="RRT37180.1"/>
    </source>
</evidence>
<evidence type="ECO:0000256" key="1">
    <source>
        <dbReference type="SAM" id="MobiDB-lite"/>
    </source>
</evidence>
<comment type="caution">
    <text evidence="2">The sequence shown here is derived from an EMBL/GenBank/DDBJ whole genome shotgun (WGS) entry which is preliminary data.</text>
</comment>
<dbReference type="AlphaFoldDB" id="A0A426XCL8"/>
<organism evidence="2 3">
    <name type="scientific">Ensete ventricosum</name>
    <name type="common">Abyssinian banana</name>
    <name type="synonym">Musa ensete</name>
    <dbReference type="NCBI Taxonomy" id="4639"/>
    <lineage>
        <taxon>Eukaryota</taxon>
        <taxon>Viridiplantae</taxon>
        <taxon>Streptophyta</taxon>
        <taxon>Embryophyta</taxon>
        <taxon>Tracheophyta</taxon>
        <taxon>Spermatophyta</taxon>
        <taxon>Magnoliopsida</taxon>
        <taxon>Liliopsida</taxon>
        <taxon>Zingiberales</taxon>
        <taxon>Musaceae</taxon>
        <taxon>Ensete</taxon>
    </lineage>
</organism>
<dbReference type="EMBL" id="AMZH03022596">
    <property type="protein sequence ID" value="RRT37180.1"/>
    <property type="molecule type" value="Genomic_DNA"/>
</dbReference>
<name>A0A426XCL8_ENSVE</name>
<dbReference type="Proteomes" id="UP000287651">
    <property type="component" value="Unassembled WGS sequence"/>
</dbReference>
<sequence length="74" mass="7975">MTGAMELQPNNRPRSRLGIGPGSDDAIGFRREFTRRFTEGIGKLAGNTTGDHQEKTGRLVASMLEATGLGEVRS</sequence>
<gene>
    <name evidence="2" type="ORF">B296_00036826</name>
</gene>
<proteinExistence type="predicted"/>
<feature type="region of interest" description="Disordered" evidence="1">
    <location>
        <begin position="1"/>
        <end position="25"/>
    </location>
</feature>
<accession>A0A426XCL8</accession>
<evidence type="ECO:0000313" key="3">
    <source>
        <dbReference type="Proteomes" id="UP000287651"/>
    </source>
</evidence>